<dbReference type="CDD" id="cd00070">
    <property type="entry name" value="GLECT"/>
    <property type="match status" value="2"/>
</dbReference>
<feature type="domain" description="Galectin" evidence="3">
    <location>
        <begin position="657"/>
        <end position="788"/>
    </location>
</feature>
<dbReference type="InterPro" id="IPR040581">
    <property type="entry name" value="Thioredoxin_11"/>
</dbReference>
<evidence type="ECO:0000259" key="3">
    <source>
        <dbReference type="PROSITE" id="PS51304"/>
    </source>
</evidence>
<evidence type="ECO:0000313" key="5">
    <source>
        <dbReference type="Proteomes" id="UP000606274"/>
    </source>
</evidence>
<proteinExistence type="predicted"/>
<dbReference type="Gene3D" id="2.60.40.10">
    <property type="entry name" value="Immunoglobulins"/>
    <property type="match status" value="1"/>
</dbReference>
<dbReference type="InterPro" id="IPR001079">
    <property type="entry name" value="Galectin_CRD"/>
</dbReference>
<dbReference type="PANTHER" id="PTHR31594">
    <property type="entry name" value="AIG1-TYPE G DOMAIN-CONTAINING PROTEIN"/>
    <property type="match status" value="1"/>
</dbReference>
<sequence>MDKKIIEMAALGRALYPGMLYDCRTDSFIPGVTLWDRNSMYDNLDVHDQTKTFVKLVASDSISEKANLLDVKASLKASFLCGLVEVGGSAKYLHDTKSSARQSRVTMQYSQTTKFEQLTMKELGNITYPQVFEQKSATHVITAVQYGASAFLVFDYISAENENKQEIEGNLYATIKKIPTISIEGQASLTMNQNEKNLTENMNVTFYGDYELEENPTTYTEALRACRRLPTLLKERKSKGVPVTVWLYPLTLLNDRAAKLVREISLNLVTKTENVLEDLGEVQRRSNDFITNPIVDVFHDIKNRLLQFQELVGYYKSSFLKELAKVLPTIRNGEVEEKDLQNILNNHYLTAFTNTHMNKWLDDISAELNILSSYTSGLKDVKVVRSLGSLNSFLFDPDVDVVVCLSFTSLKNEDPYIVTIKDFVKSNMFANLGQQNVNAFPFQATQPWFTSRDISASMRQNLSLFTSFFKANINNKRIKFIIAAFSDPSNPGTSIQLYQNSSLKTPKFQPVSKPSLPVVETSEGKVLLKFSKSPTGETIRFRVEYRTTPPTDAAAWTVINTSDAQTSFTLTGLKSGEQYWVQYRAVSDVGVSEASDAVSFSLLGKDHVTVDKWDLSMPSLFNKIRHKIMSSMGMSRWSLSTIKSEVTNVVSSPSIPYTDTNRGGLKSGMALYFQGVVPAAGNVFEINLIAGQREVGGVAFHLKFCINDATIYNSYRNGKWEGEEKTSCPISKGSAFDVFLVIKTEGYEIYVNGQRRYLFKHRMPIEKVTTLYIGGDVIMNVIGTVPNWNNSTFVKELNSGTSRVKHSNIQSDVPQAVCNPTKGYFSKLSVTMKPGMALFFQGVVPSDCCIFEITFVTSLRYGYDNALHFSAREDHIVLNSSRDGAWGNEELINWCPFVKGAAFDIFVLVKPEGYEIILNGLGCYTFKHRVAIEKVNSMYIAGDVFINNFGISEVENVSVSTTVPVKI</sequence>
<dbReference type="InterPro" id="IPR056072">
    <property type="entry name" value="SNTX_MACPF/CDC-like_dom"/>
</dbReference>
<comment type="caution">
    <text evidence="4">The sequence shown here is derived from an EMBL/GenBank/DDBJ whole genome shotgun (WGS) entry which is preliminary data.</text>
</comment>
<reference evidence="4" key="1">
    <citation type="submission" date="2020-08" db="EMBL/GenBank/DDBJ databases">
        <title>Chromosome-level assembly of Southern catfish (Silurus meridionalis) provides insights into visual adaptation to the nocturnal and benthic lifestyles.</title>
        <authorList>
            <person name="Zhang Y."/>
            <person name="Wang D."/>
            <person name="Peng Z."/>
        </authorList>
    </citation>
    <scope>NUCLEOTIDE SEQUENCE</scope>
    <source>
        <strain evidence="4">SWU-2019-XX</strain>
        <tissue evidence="4">Muscle</tissue>
    </source>
</reference>
<dbReference type="Proteomes" id="UP000606274">
    <property type="component" value="Unassembled WGS sequence"/>
</dbReference>
<dbReference type="SMART" id="SM00908">
    <property type="entry name" value="Gal-bind_lectin"/>
    <property type="match status" value="2"/>
</dbReference>
<feature type="domain" description="Fibronectin type-III" evidence="2">
    <location>
        <begin position="510"/>
        <end position="606"/>
    </location>
</feature>
<protein>
    <recommendedName>
        <fullName evidence="6">Verrucotoxin subunit beta-like</fullName>
    </recommendedName>
</protein>
<organism evidence="4 5">
    <name type="scientific">Silurus meridionalis</name>
    <name type="common">Southern catfish</name>
    <name type="synonym">Silurus soldatovi meridionalis</name>
    <dbReference type="NCBI Taxonomy" id="175797"/>
    <lineage>
        <taxon>Eukaryota</taxon>
        <taxon>Metazoa</taxon>
        <taxon>Chordata</taxon>
        <taxon>Craniata</taxon>
        <taxon>Vertebrata</taxon>
        <taxon>Euteleostomi</taxon>
        <taxon>Actinopterygii</taxon>
        <taxon>Neopterygii</taxon>
        <taxon>Teleostei</taxon>
        <taxon>Ostariophysi</taxon>
        <taxon>Siluriformes</taxon>
        <taxon>Siluridae</taxon>
        <taxon>Silurus</taxon>
    </lineage>
</organism>
<dbReference type="PANTHER" id="PTHR31594:SF11">
    <property type="entry name" value="NEOVERRUCOTOXIN SUBUNIT ALPHA-LIKE ISOFORM X1-RELATED"/>
    <property type="match status" value="1"/>
</dbReference>
<dbReference type="EMBL" id="JABFDY010000024">
    <property type="protein sequence ID" value="KAF7689451.1"/>
    <property type="molecule type" value="Genomic_DNA"/>
</dbReference>
<evidence type="ECO:0000259" key="2">
    <source>
        <dbReference type="PROSITE" id="PS50853"/>
    </source>
</evidence>
<dbReference type="InterPro" id="IPR013783">
    <property type="entry name" value="Ig-like_fold"/>
</dbReference>
<dbReference type="Pfam" id="PF00337">
    <property type="entry name" value="Gal-bind_lectin"/>
    <property type="match status" value="2"/>
</dbReference>
<dbReference type="PROSITE" id="PS50853">
    <property type="entry name" value="FN3"/>
    <property type="match status" value="1"/>
</dbReference>
<evidence type="ECO:0000313" key="4">
    <source>
        <dbReference type="EMBL" id="KAF7689451.1"/>
    </source>
</evidence>
<evidence type="ECO:0000256" key="1">
    <source>
        <dbReference type="ARBA" id="ARBA00022734"/>
    </source>
</evidence>
<dbReference type="InterPro" id="IPR003961">
    <property type="entry name" value="FN3_dom"/>
</dbReference>
<dbReference type="Gene3D" id="2.60.120.200">
    <property type="match status" value="2"/>
</dbReference>
<dbReference type="Pfam" id="PF21109">
    <property type="entry name" value="Stonustoxin_helical"/>
    <property type="match status" value="1"/>
</dbReference>
<dbReference type="GO" id="GO:0030246">
    <property type="term" value="F:carbohydrate binding"/>
    <property type="evidence" value="ECO:0007669"/>
    <property type="project" value="UniProtKB-KW"/>
</dbReference>
<dbReference type="Pfam" id="PF18078">
    <property type="entry name" value="Thioredoxin_11"/>
    <property type="match status" value="1"/>
</dbReference>
<dbReference type="SMART" id="SM00276">
    <property type="entry name" value="GLECT"/>
    <property type="match status" value="2"/>
</dbReference>
<name>A0A8T0ADN3_SILME</name>
<dbReference type="InterPro" id="IPR013320">
    <property type="entry name" value="ConA-like_dom_sf"/>
</dbReference>
<dbReference type="AlphaFoldDB" id="A0A8T0ADN3"/>
<dbReference type="CDD" id="cd00063">
    <property type="entry name" value="FN3"/>
    <property type="match status" value="1"/>
</dbReference>
<accession>A0A8T0ADN3</accession>
<dbReference type="InterPro" id="IPR036116">
    <property type="entry name" value="FN3_sf"/>
</dbReference>
<evidence type="ECO:0008006" key="6">
    <source>
        <dbReference type="Google" id="ProtNLM"/>
    </source>
</evidence>
<dbReference type="Pfam" id="PF24674">
    <property type="entry name" value="MACPF_SNTX"/>
    <property type="match status" value="1"/>
</dbReference>
<dbReference type="InterPro" id="IPR048997">
    <property type="entry name" value="Stonustoxin-like_helical"/>
</dbReference>
<dbReference type="SUPFAM" id="SSF49899">
    <property type="entry name" value="Concanavalin A-like lectins/glucanases"/>
    <property type="match status" value="2"/>
</dbReference>
<gene>
    <name evidence="4" type="ORF">HF521_012804</name>
</gene>
<keyword evidence="1" id="KW-0430">Lectin</keyword>
<dbReference type="PROSITE" id="PS51304">
    <property type="entry name" value="GALECTIN"/>
    <property type="match status" value="2"/>
</dbReference>
<dbReference type="SMART" id="SM00060">
    <property type="entry name" value="FN3"/>
    <property type="match status" value="1"/>
</dbReference>
<dbReference type="Pfam" id="PF00041">
    <property type="entry name" value="fn3"/>
    <property type="match status" value="1"/>
</dbReference>
<feature type="domain" description="Galectin" evidence="3">
    <location>
        <begin position="824"/>
        <end position="960"/>
    </location>
</feature>
<keyword evidence="5" id="KW-1185">Reference proteome</keyword>
<dbReference type="InterPro" id="IPR052090">
    <property type="entry name" value="Cytolytic_pore-forming_toxin"/>
</dbReference>
<dbReference type="SUPFAM" id="SSF49265">
    <property type="entry name" value="Fibronectin type III"/>
    <property type="match status" value="1"/>
</dbReference>